<reference evidence="2 3" key="1">
    <citation type="submission" date="2011-06" db="EMBL/GenBank/DDBJ databases">
        <title>The draft genome of Thiorhodococcus drewsii AZ1.</title>
        <authorList>
            <consortium name="US DOE Joint Genome Institute (JGI-PGF)"/>
            <person name="Lucas S."/>
            <person name="Han J."/>
            <person name="Lapidus A."/>
            <person name="Cheng J.-F."/>
            <person name="Goodwin L."/>
            <person name="Pitluck S."/>
            <person name="Peters L."/>
            <person name="Land M.L."/>
            <person name="Hauser L."/>
            <person name="Vogl K."/>
            <person name="Liu Z."/>
            <person name="Imhoff J."/>
            <person name="Thiel V."/>
            <person name="Frigaard N.-U."/>
            <person name="Bryant D.A."/>
            <person name="Woyke T.J."/>
        </authorList>
    </citation>
    <scope>NUCLEOTIDE SEQUENCE [LARGE SCALE GENOMIC DNA]</scope>
    <source>
        <strain evidence="2 3">AZ1</strain>
    </source>
</reference>
<feature type="region of interest" description="Disordered" evidence="1">
    <location>
        <begin position="78"/>
        <end position="116"/>
    </location>
</feature>
<dbReference type="RefSeq" id="WP_007042754.1">
    <property type="nucleotide sequence ID" value="NZ_AFWT01000045.1"/>
</dbReference>
<evidence type="ECO:0000313" key="2">
    <source>
        <dbReference type="EMBL" id="EGV28140.1"/>
    </source>
</evidence>
<comment type="caution">
    <text evidence="2">The sequence shown here is derived from an EMBL/GenBank/DDBJ whole genome shotgun (WGS) entry which is preliminary data.</text>
</comment>
<dbReference type="EMBL" id="AFWT01000045">
    <property type="protein sequence ID" value="EGV28140.1"/>
    <property type="molecule type" value="Genomic_DNA"/>
</dbReference>
<accession>G2E6X8</accession>
<feature type="compositionally biased region" description="Pro residues" evidence="1">
    <location>
        <begin position="79"/>
        <end position="89"/>
    </location>
</feature>
<gene>
    <name evidence="2" type="ORF">ThidrDRAFT_4041</name>
</gene>
<protein>
    <submittedName>
        <fullName evidence="2">Uncharacterized protein</fullName>
    </submittedName>
</protein>
<keyword evidence="3" id="KW-1185">Reference proteome</keyword>
<organism evidence="2 3">
    <name type="scientific">Thiorhodococcus drewsii AZ1</name>
    <dbReference type="NCBI Taxonomy" id="765913"/>
    <lineage>
        <taxon>Bacteria</taxon>
        <taxon>Pseudomonadati</taxon>
        <taxon>Pseudomonadota</taxon>
        <taxon>Gammaproteobacteria</taxon>
        <taxon>Chromatiales</taxon>
        <taxon>Chromatiaceae</taxon>
        <taxon>Thiorhodococcus</taxon>
    </lineage>
</organism>
<evidence type="ECO:0000313" key="3">
    <source>
        <dbReference type="Proteomes" id="UP000004200"/>
    </source>
</evidence>
<proteinExistence type="predicted"/>
<evidence type="ECO:0000256" key="1">
    <source>
        <dbReference type="SAM" id="MobiDB-lite"/>
    </source>
</evidence>
<sequence length="116" mass="12539">MPTSADPDQILSRLTAMTADRSPRPSAFIQANTEAILAALNAGYTGIDLYRALVEAGHPPPMSLRQFRRYLARLRPQPTVLPTPIPGSAPSPGSRHPASPPATLHWDPLADDEDIH</sequence>
<dbReference type="Proteomes" id="UP000004200">
    <property type="component" value="Unassembled WGS sequence"/>
</dbReference>
<dbReference type="AlphaFoldDB" id="G2E6X8"/>
<name>G2E6X8_9GAMM</name>